<name>G3HMZ9_CRIGR</name>
<dbReference type="InParanoid" id="G3HMZ9"/>
<gene>
    <name evidence="2" type="ORF">I79_012129</name>
</gene>
<dbReference type="Proteomes" id="UP000001075">
    <property type="component" value="Unassembled WGS sequence"/>
</dbReference>
<evidence type="ECO:0000313" key="2">
    <source>
        <dbReference type="EMBL" id="EGW07877.1"/>
    </source>
</evidence>
<feature type="region of interest" description="Disordered" evidence="1">
    <location>
        <begin position="24"/>
        <end position="71"/>
    </location>
</feature>
<organism evidence="2 3">
    <name type="scientific">Cricetulus griseus</name>
    <name type="common">Chinese hamster</name>
    <name type="synonym">Cricetulus barabensis griseus</name>
    <dbReference type="NCBI Taxonomy" id="10029"/>
    <lineage>
        <taxon>Eukaryota</taxon>
        <taxon>Metazoa</taxon>
        <taxon>Chordata</taxon>
        <taxon>Craniata</taxon>
        <taxon>Vertebrata</taxon>
        <taxon>Euteleostomi</taxon>
        <taxon>Mammalia</taxon>
        <taxon>Eutheria</taxon>
        <taxon>Euarchontoglires</taxon>
        <taxon>Glires</taxon>
        <taxon>Rodentia</taxon>
        <taxon>Myomorpha</taxon>
        <taxon>Muroidea</taxon>
        <taxon>Cricetidae</taxon>
        <taxon>Cricetinae</taxon>
        <taxon>Cricetulus</taxon>
    </lineage>
</organism>
<dbReference type="EMBL" id="JH000529">
    <property type="protein sequence ID" value="EGW07877.1"/>
    <property type="molecule type" value="Genomic_DNA"/>
</dbReference>
<evidence type="ECO:0000313" key="3">
    <source>
        <dbReference type="Proteomes" id="UP000001075"/>
    </source>
</evidence>
<evidence type="ECO:0000256" key="1">
    <source>
        <dbReference type="SAM" id="MobiDB-lite"/>
    </source>
</evidence>
<protein>
    <submittedName>
        <fullName evidence="2">Uncharacterized protein</fullName>
    </submittedName>
</protein>
<reference evidence="3" key="1">
    <citation type="journal article" date="2011" name="Nat. Biotechnol.">
        <title>The genomic sequence of the Chinese hamster ovary (CHO)-K1 cell line.</title>
        <authorList>
            <person name="Xu X."/>
            <person name="Nagarajan H."/>
            <person name="Lewis N.E."/>
            <person name="Pan S."/>
            <person name="Cai Z."/>
            <person name="Liu X."/>
            <person name="Chen W."/>
            <person name="Xie M."/>
            <person name="Wang W."/>
            <person name="Hammond S."/>
            <person name="Andersen M.R."/>
            <person name="Neff N."/>
            <person name="Passarelli B."/>
            <person name="Koh W."/>
            <person name="Fan H.C."/>
            <person name="Wang J."/>
            <person name="Gui Y."/>
            <person name="Lee K.H."/>
            <person name="Betenbaugh M.J."/>
            <person name="Quake S.R."/>
            <person name="Famili I."/>
            <person name="Palsson B.O."/>
            <person name="Wang J."/>
        </authorList>
    </citation>
    <scope>NUCLEOTIDE SEQUENCE [LARGE SCALE GENOMIC DNA]</scope>
    <source>
        <strain evidence="3">CHO K1 cell line</strain>
    </source>
</reference>
<sequence length="71" mass="8329">MSYEQERDSWNNSWVFEMWESKSEEVQFDQGPDKPPPSQGSQSWLGIHMITQKKQSPKASRREGKASLFPR</sequence>
<proteinExistence type="predicted"/>
<dbReference type="AlphaFoldDB" id="G3HMZ9"/>
<accession>G3HMZ9</accession>